<dbReference type="PANTHER" id="PTHR47217">
    <property type="entry name" value="GLOBIN-LIKE PROTEIN"/>
    <property type="match status" value="1"/>
</dbReference>
<dbReference type="GO" id="GO:0016491">
    <property type="term" value="F:oxidoreductase activity"/>
    <property type="evidence" value="ECO:0007669"/>
    <property type="project" value="UniProtKB-ARBA"/>
</dbReference>
<feature type="domain" description="Globin" evidence="9">
    <location>
        <begin position="31"/>
        <end position="176"/>
    </location>
</feature>
<feature type="non-terminal residue" evidence="10">
    <location>
        <position position="1"/>
    </location>
</feature>
<dbReference type="InterPro" id="IPR012292">
    <property type="entry name" value="Globin/Proto"/>
</dbReference>
<evidence type="ECO:0000313" key="11">
    <source>
        <dbReference type="Proteomes" id="UP000230750"/>
    </source>
</evidence>
<dbReference type="CDD" id="cd01040">
    <property type="entry name" value="Mb-like"/>
    <property type="match status" value="2"/>
</dbReference>
<dbReference type="InterPro" id="IPR013314">
    <property type="entry name" value="Globin_lamprey/hagfish"/>
</dbReference>
<gene>
    <name evidence="10" type="ORF">BSL78_17342</name>
</gene>
<dbReference type="GO" id="GO:0005344">
    <property type="term" value="F:oxygen carrier activity"/>
    <property type="evidence" value="ECO:0007669"/>
    <property type="project" value="UniProtKB-KW"/>
</dbReference>
<dbReference type="EMBL" id="MRZV01000685">
    <property type="protein sequence ID" value="PIK45798.1"/>
    <property type="molecule type" value="Genomic_DNA"/>
</dbReference>
<dbReference type="InterPro" id="IPR000971">
    <property type="entry name" value="Globin"/>
</dbReference>
<dbReference type="STRING" id="307972.A0A2G8KCQ8"/>
<evidence type="ECO:0000313" key="10">
    <source>
        <dbReference type="EMBL" id="PIK45798.1"/>
    </source>
</evidence>
<keyword evidence="5" id="KW-0479">Metal-binding</keyword>
<comment type="caution">
    <text evidence="10">The sequence shown here is derived from an EMBL/GenBank/DDBJ whole genome shotgun (WGS) entry which is preliminary data.</text>
</comment>
<dbReference type="InterPro" id="IPR009050">
    <property type="entry name" value="Globin-like_sf"/>
</dbReference>
<dbReference type="OrthoDB" id="10031935at2759"/>
<sequence>GGALKQMWQSIVNVIGGFFGTDQNDIDETTGLSVYEKNLVRSSWEQAMKNKKKFSVDIFMRLFTQDPPSKPLRSAPGIHWTNSTNRKMKAHAFRVAASLNTLVEGLDDIEVLIEMLNNVARTHFSHQVTKQHYDLLGKVLMEAFEDELKDKFNQRTKDAWLKAYGVMEKVMLGEYIELAKTANKSIPDSDKHRGSSDVCKVTGLSTVEKDHIRKSWTALMKNKNENATLLIVNLFKMSEGAQDVFPKFKGKNPDELKKSIGVRSHGLRVLAALNSVVENLDDIECLVDMLQHIAHSHHPRGTSRKHFEDLGGVVIATFEEALGKKFTDDAKNAWAKAYGVILGVIKSEYENIEGNANEEKAEDAELAKEEAQTNGEVAKEAEAQKEGTEE</sequence>
<feature type="compositionally biased region" description="Basic and acidic residues" evidence="8">
    <location>
        <begin position="357"/>
        <end position="390"/>
    </location>
</feature>
<dbReference type="InterPro" id="IPR044399">
    <property type="entry name" value="Mb-like_M"/>
</dbReference>
<reference evidence="10 11" key="1">
    <citation type="journal article" date="2017" name="PLoS Biol.">
        <title>The sea cucumber genome provides insights into morphological evolution and visceral regeneration.</title>
        <authorList>
            <person name="Zhang X."/>
            <person name="Sun L."/>
            <person name="Yuan J."/>
            <person name="Sun Y."/>
            <person name="Gao Y."/>
            <person name="Zhang L."/>
            <person name="Li S."/>
            <person name="Dai H."/>
            <person name="Hamel J.F."/>
            <person name="Liu C."/>
            <person name="Yu Y."/>
            <person name="Liu S."/>
            <person name="Lin W."/>
            <person name="Guo K."/>
            <person name="Jin S."/>
            <person name="Xu P."/>
            <person name="Storey K.B."/>
            <person name="Huan P."/>
            <person name="Zhang T."/>
            <person name="Zhou Y."/>
            <person name="Zhang J."/>
            <person name="Lin C."/>
            <person name="Li X."/>
            <person name="Xing L."/>
            <person name="Huo D."/>
            <person name="Sun M."/>
            <person name="Wang L."/>
            <person name="Mercier A."/>
            <person name="Li F."/>
            <person name="Yang H."/>
            <person name="Xiang J."/>
        </authorList>
    </citation>
    <scope>NUCLEOTIDE SEQUENCE [LARGE SCALE GENOMIC DNA]</scope>
    <source>
        <strain evidence="10">Shaxun</strain>
        <tissue evidence="10">Muscle</tissue>
    </source>
</reference>
<evidence type="ECO:0000256" key="1">
    <source>
        <dbReference type="ARBA" id="ARBA00011245"/>
    </source>
</evidence>
<comment type="similarity">
    <text evidence="7">Belongs to the globin family.</text>
</comment>
<evidence type="ECO:0000256" key="5">
    <source>
        <dbReference type="ARBA" id="ARBA00022723"/>
    </source>
</evidence>
<keyword evidence="11" id="KW-1185">Reference proteome</keyword>
<evidence type="ECO:0000256" key="7">
    <source>
        <dbReference type="RuleBase" id="RU000356"/>
    </source>
</evidence>
<keyword evidence="4 7" id="KW-0561">Oxygen transport</keyword>
<feature type="domain" description="Globin" evidence="9">
    <location>
        <begin position="203"/>
        <end position="350"/>
    </location>
</feature>
<dbReference type="SUPFAM" id="SSF46458">
    <property type="entry name" value="Globin-like"/>
    <property type="match status" value="2"/>
</dbReference>
<evidence type="ECO:0000256" key="3">
    <source>
        <dbReference type="ARBA" id="ARBA00022617"/>
    </source>
</evidence>
<dbReference type="Pfam" id="PF00042">
    <property type="entry name" value="Globin"/>
    <property type="match status" value="2"/>
</dbReference>
<evidence type="ECO:0000256" key="6">
    <source>
        <dbReference type="ARBA" id="ARBA00023004"/>
    </source>
</evidence>
<dbReference type="PROSITE" id="PS01033">
    <property type="entry name" value="GLOBIN"/>
    <property type="match status" value="2"/>
</dbReference>
<dbReference type="PRINTS" id="PR01906">
    <property type="entry name" value="FISHGLOBIN"/>
</dbReference>
<comment type="subunit">
    <text evidence="1">Monomer.</text>
</comment>
<dbReference type="GO" id="GO:0005506">
    <property type="term" value="F:iron ion binding"/>
    <property type="evidence" value="ECO:0007669"/>
    <property type="project" value="InterPro"/>
</dbReference>
<dbReference type="GO" id="GO:0019825">
    <property type="term" value="F:oxygen binding"/>
    <property type="evidence" value="ECO:0007669"/>
    <property type="project" value="InterPro"/>
</dbReference>
<keyword evidence="6" id="KW-0408">Iron</keyword>
<accession>A0A2G8KCQ8</accession>
<protein>
    <submittedName>
        <fullName evidence="10">Globin</fullName>
    </submittedName>
</protein>
<organism evidence="10 11">
    <name type="scientific">Stichopus japonicus</name>
    <name type="common">Sea cucumber</name>
    <dbReference type="NCBI Taxonomy" id="307972"/>
    <lineage>
        <taxon>Eukaryota</taxon>
        <taxon>Metazoa</taxon>
        <taxon>Echinodermata</taxon>
        <taxon>Eleutherozoa</taxon>
        <taxon>Echinozoa</taxon>
        <taxon>Holothuroidea</taxon>
        <taxon>Aspidochirotacea</taxon>
        <taxon>Aspidochirotida</taxon>
        <taxon>Stichopodidae</taxon>
        <taxon>Apostichopus</taxon>
    </lineage>
</organism>
<evidence type="ECO:0000259" key="9">
    <source>
        <dbReference type="PROSITE" id="PS01033"/>
    </source>
</evidence>
<proteinExistence type="inferred from homology"/>
<name>A0A2G8KCQ8_STIJA</name>
<feature type="region of interest" description="Disordered" evidence="8">
    <location>
        <begin position="356"/>
        <end position="390"/>
    </location>
</feature>
<keyword evidence="3 7" id="KW-0349">Heme</keyword>
<dbReference type="Gene3D" id="1.10.490.10">
    <property type="entry name" value="Globins"/>
    <property type="match status" value="2"/>
</dbReference>
<evidence type="ECO:0000256" key="4">
    <source>
        <dbReference type="ARBA" id="ARBA00022621"/>
    </source>
</evidence>
<keyword evidence="2 7" id="KW-0813">Transport</keyword>
<dbReference type="AlphaFoldDB" id="A0A2G8KCQ8"/>
<dbReference type="GO" id="GO:0020037">
    <property type="term" value="F:heme binding"/>
    <property type="evidence" value="ECO:0007669"/>
    <property type="project" value="InterPro"/>
</dbReference>
<dbReference type="PANTHER" id="PTHR47217:SF1">
    <property type="entry name" value="GLOBIN-LIKE PROTEIN"/>
    <property type="match status" value="1"/>
</dbReference>
<evidence type="ECO:0000256" key="8">
    <source>
        <dbReference type="SAM" id="MobiDB-lite"/>
    </source>
</evidence>
<dbReference type="Proteomes" id="UP000230750">
    <property type="component" value="Unassembled WGS sequence"/>
</dbReference>
<evidence type="ECO:0000256" key="2">
    <source>
        <dbReference type="ARBA" id="ARBA00022448"/>
    </source>
</evidence>